<evidence type="ECO:0000313" key="2">
    <source>
        <dbReference type="EMBL" id="MST61432.1"/>
    </source>
</evidence>
<dbReference type="RefSeq" id="WP_154536874.1">
    <property type="nucleotide sequence ID" value="NZ_VUNE01000001.1"/>
</dbReference>
<sequence>MKKYKFFSHVECEFFPCHKLEGSGLKKEDFNCLFCYCPLYALGKNCGGNFSVSESGVKDCTNCLLPHRKDNYEYIISKFREIVEVTKIVERMGDE</sequence>
<evidence type="ECO:0000259" key="1">
    <source>
        <dbReference type="Pfam" id="PF04071"/>
    </source>
</evidence>
<reference evidence="2 3" key="1">
    <citation type="submission" date="2019-08" db="EMBL/GenBank/DDBJ databases">
        <title>In-depth cultivation of the pig gut microbiome towards novel bacterial diversity and tailored functional studies.</title>
        <authorList>
            <person name="Wylensek D."/>
            <person name="Hitch T.C.A."/>
            <person name="Clavel T."/>
        </authorList>
    </citation>
    <scope>NUCLEOTIDE SEQUENCE [LARGE SCALE GENOMIC DNA]</scope>
    <source>
        <strain evidence="2 3">WCA-SAB-591-4A-A</strain>
    </source>
</reference>
<name>A0A6N7XAW8_9FIRM</name>
<dbReference type="Pfam" id="PF04071">
    <property type="entry name" value="zf-like"/>
    <property type="match status" value="1"/>
</dbReference>
<dbReference type="Proteomes" id="UP000440713">
    <property type="component" value="Unassembled WGS sequence"/>
</dbReference>
<comment type="caution">
    <text evidence="2">The sequence shown here is derived from an EMBL/GenBank/DDBJ whole genome shotgun (WGS) entry which is preliminary data.</text>
</comment>
<dbReference type="AlphaFoldDB" id="A0A6N7XAW8"/>
<dbReference type="InterPro" id="IPR007212">
    <property type="entry name" value="Zf-like"/>
</dbReference>
<dbReference type="EMBL" id="VUNE01000001">
    <property type="protein sequence ID" value="MST61432.1"/>
    <property type="molecule type" value="Genomic_DNA"/>
</dbReference>
<evidence type="ECO:0000313" key="3">
    <source>
        <dbReference type="Proteomes" id="UP000440713"/>
    </source>
</evidence>
<organism evidence="2 3">
    <name type="scientific">Peptostreptococcus porci</name>
    <dbReference type="NCBI Taxonomy" id="2652282"/>
    <lineage>
        <taxon>Bacteria</taxon>
        <taxon>Bacillati</taxon>
        <taxon>Bacillota</taxon>
        <taxon>Clostridia</taxon>
        <taxon>Peptostreptococcales</taxon>
        <taxon>Peptostreptococcaceae</taxon>
        <taxon>Peptostreptococcus</taxon>
    </lineage>
</organism>
<feature type="domain" description="Cysteine-rich small" evidence="1">
    <location>
        <begin position="4"/>
        <end position="87"/>
    </location>
</feature>
<keyword evidence="3" id="KW-1185">Reference proteome</keyword>
<proteinExistence type="predicted"/>
<protein>
    <submittedName>
        <fullName evidence="2">Metal-binding protein</fullName>
    </submittedName>
</protein>
<gene>
    <name evidence="2" type="ORF">FYJ71_00350</name>
</gene>
<accession>A0A6N7XAW8</accession>